<comment type="caution">
    <text evidence="2">The sequence shown here is derived from an EMBL/GenBank/DDBJ whole genome shotgun (WGS) entry which is preliminary data.</text>
</comment>
<accession>A0A2C6L7T3</accession>
<organism evidence="2 3">
    <name type="scientific">Cystoisospora suis</name>
    <dbReference type="NCBI Taxonomy" id="483139"/>
    <lineage>
        <taxon>Eukaryota</taxon>
        <taxon>Sar</taxon>
        <taxon>Alveolata</taxon>
        <taxon>Apicomplexa</taxon>
        <taxon>Conoidasida</taxon>
        <taxon>Coccidia</taxon>
        <taxon>Eucoccidiorida</taxon>
        <taxon>Eimeriorina</taxon>
        <taxon>Sarcocystidae</taxon>
        <taxon>Cystoisospora</taxon>
    </lineage>
</organism>
<feature type="compositionally biased region" description="Basic and acidic residues" evidence="1">
    <location>
        <begin position="1269"/>
        <end position="1292"/>
    </location>
</feature>
<dbReference type="OrthoDB" id="329974at2759"/>
<reference evidence="2 3" key="1">
    <citation type="journal article" date="2017" name="Int. J. Parasitol.">
        <title>The genome of the protozoan parasite Cystoisospora suis and a reverse vaccinology approach to identify vaccine candidates.</title>
        <authorList>
            <person name="Palmieri N."/>
            <person name="Shrestha A."/>
            <person name="Ruttkowski B."/>
            <person name="Beck T."/>
            <person name="Vogl C."/>
            <person name="Tomley F."/>
            <person name="Blake D.P."/>
            <person name="Joachim A."/>
        </authorList>
    </citation>
    <scope>NUCLEOTIDE SEQUENCE [LARGE SCALE GENOMIC DNA]</scope>
    <source>
        <strain evidence="2 3">Wien I</strain>
    </source>
</reference>
<evidence type="ECO:0000256" key="1">
    <source>
        <dbReference type="SAM" id="MobiDB-lite"/>
    </source>
</evidence>
<feature type="compositionally biased region" description="Basic and acidic residues" evidence="1">
    <location>
        <begin position="1237"/>
        <end position="1250"/>
    </location>
</feature>
<dbReference type="VEuPathDB" id="ToxoDB:CSUI_002853"/>
<feature type="compositionally biased region" description="Polar residues" evidence="1">
    <location>
        <begin position="352"/>
        <end position="361"/>
    </location>
</feature>
<name>A0A2C6L7T3_9APIC</name>
<proteinExistence type="predicted"/>
<dbReference type="SMART" id="SM00209">
    <property type="entry name" value="TSP1"/>
    <property type="match status" value="1"/>
</dbReference>
<feature type="region of interest" description="Disordered" evidence="1">
    <location>
        <begin position="864"/>
        <end position="903"/>
    </location>
</feature>
<protein>
    <submittedName>
        <fullName evidence="2">Tsp1 domain-containing protein tsp12 related</fullName>
    </submittedName>
</protein>
<dbReference type="GeneID" id="94426263"/>
<dbReference type="InterPro" id="IPR000884">
    <property type="entry name" value="TSP1_rpt"/>
</dbReference>
<feature type="compositionally biased region" description="Acidic residues" evidence="1">
    <location>
        <begin position="295"/>
        <end position="309"/>
    </location>
</feature>
<evidence type="ECO:0000313" key="3">
    <source>
        <dbReference type="Proteomes" id="UP000221165"/>
    </source>
</evidence>
<feature type="compositionally biased region" description="Basic and acidic residues" evidence="1">
    <location>
        <begin position="372"/>
        <end position="392"/>
    </location>
</feature>
<dbReference type="EMBL" id="MIGC01001211">
    <property type="protein sequence ID" value="PHJ23296.1"/>
    <property type="molecule type" value="Genomic_DNA"/>
</dbReference>
<feature type="region of interest" description="Disordered" evidence="1">
    <location>
        <begin position="237"/>
        <end position="261"/>
    </location>
</feature>
<feature type="region of interest" description="Disordered" evidence="1">
    <location>
        <begin position="1227"/>
        <end position="1328"/>
    </location>
</feature>
<gene>
    <name evidence="2" type="ORF">CSUI_002853</name>
</gene>
<dbReference type="PROSITE" id="PS50092">
    <property type="entry name" value="TSP1"/>
    <property type="match status" value="1"/>
</dbReference>
<sequence>MAQALSQRSLFQEFSGPHFGRNHRNWISYRCRLHKETFLCIVLFGLWINVFSSRRDSSECQTGCMSNLFCGGSTLSEAVRVRLHGVDEQDTQMGRFEPEGLAWTEGQPRQVGFRHHHGHAISGQEVYDSDGWGDEELVEKRLLDDLGVGTEDSKRSVKDVAGPRSITSGALAVTSFFEAGTEHSDARGTVLATASESALPHPQEPKALHLEQLERLVQQLRVAGEPADQHVIINFEPNPLTENSSSPWQEAPSVTVGEHPHHAPETHAIHRGAQERPNISLAQLKEGQTPADLTVTEDDSSDGSSEESNDQIGEASVNQDVASRPKERDFADPAGDSSISELHPAEELDSAGKQTGGQATPDTDEAASGAEVKGDTSDRSANEEDTSGDAHRPVSGTSVDATGSPLGTGDATQAYESVLGKEIASRAEGPAGEQTAAAASFSARVLERLRRSSNGVASVLQVVEHGRLLNELSLVTIAYHFSFHTRESRRIAFIIVALPPGYTAPDQGPLCESVDPEMPPLSCQLRFVSPGKPAKDTSEEAQLKNVFIQVSSADKNRSLPLGMHHFGIAVHTPAHPIAVNVPSNWWFVTFRFTGGHAVTKHFENRLLTARQKCSWSAWRQETPCSATCGEGLEVWTRTLFAGESEDICGGAILKRKCFRAPCSVNCQLGPWQTVVDCTRSCDADNRRGFKISMRKVLMDKTGWGAACRHQYSWNPEAKEGWSEKLEAVIRLEPCEPKFAGSCPADVGCRAERINSRTLSVSYPWGSCPFPCGGLGSITSIVQVANGIPRWIGERDFPESFQAPCRADKEPLVTRTPCNTFDCEDCSVYLENATHGNQSRAWIFFLPTQDANIIKITAPRGVSFSLPPPPAADESSAPPLTTRSGGAGAAPTEGHKDEPGKDMSVAKGLLPHAEHPTEEDLLIGLAGRPEKKQQLAELTKKLDGDGGEVQQERKKSFQKLFEENACALMPASFGYVSTCSVGQSERYPGAEEATLRLAELIAPRTDDALNQSVYPHLQKTTSSIEARGGVKRRRRPEWLAVPITLGQASAMEDPGNFYLWLMSSWSPRDPEVFKCHMKTKLTVPKSCLLEYSAVDPKDCTDCRVDAPRKIMSLRTFVYAKHGGTCSIPIEQQISRPVIVYAACNKACGHIPHGETAMPSAMEKGGFTSLSEGEKLQTSSRLRNISRTGLKHLLEKVGGPHVSEPSALERGGRFSVDLEQVADYEDVVGASGQVSKGPDGVDKKERAKDSTGRRQASMAGENSAVAASAPKETEVLPGHSRDKSPKQASDKEAPTSEGVAGDTADLSLNKQGTGGQASGSETKPETGVPT</sequence>
<keyword evidence="3" id="KW-1185">Reference proteome</keyword>
<evidence type="ECO:0000313" key="2">
    <source>
        <dbReference type="EMBL" id="PHJ23296.1"/>
    </source>
</evidence>
<dbReference type="Proteomes" id="UP000221165">
    <property type="component" value="Unassembled WGS sequence"/>
</dbReference>
<dbReference type="RefSeq" id="XP_067924972.1">
    <property type="nucleotide sequence ID" value="XM_068063052.1"/>
</dbReference>
<feature type="region of interest" description="Disordered" evidence="1">
    <location>
        <begin position="285"/>
        <end position="411"/>
    </location>
</feature>